<dbReference type="AlphaFoldDB" id="A0A067KCP2"/>
<protein>
    <submittedName>
        <fullName evidence="1">Uncharacterized protein</fullName>
    </submittedName>
</protein>
<keyword evidence="2" id="KW-1185">Reference proteome</keyword>
<reference evidence="1 2" key="1">
    <citation type="journal article" date="2014" name="PLoS ONE">
        <title>Global Analysis of Gene Expression Profiles in Physic Nut (Jatropha curcas L.) Seedlings Exposed to Salt Stress.</title>
        <authorList>
            <person name="Zhang L."/>
            <person name="Zhang C."/>
            <person name="Wu P."/>
            <person name="Chen Y."/>
            <person name="Li M."/>
            <person name="Jiang H."/>
            <person name="Wu G."/>
        </authorList>
    </citation>
    <scope>NUCLEOTIDE SEQUENCE [LARGE SCALE GENOMIC DNA]</scope>
    <source>
        <strain evidence="2">cv. GZQX0401</strain>
        <tissue evidence="1">Young leaves</tissue>
    </source>
</reference>
<dbReference type="Proteomes" id="UP000027138">
    <property type="component" value="Unassembled WGS sequence"/>
</dbReference>
<evidence type="ECO:0000313" key="2">
    <source>
        <dbReference type="Proteomes" id="UP000027138"/>
    </source>
</evidence>
<evidence type="ECO:0000313" key="1">
    <source>
        <dbReference type="EMBL" id="KDP30010.1"/>
    </source>
</evidence>
<sequence>MGNQLAGSLAGEEAVAGSVVIGGGRGSGRFSGSGMSRGRGRVVQPVLILASLGDPNASLPPTFATSVEEPAIPDTISTTRGSHLPSNLSISLPYEMETKFQLEQKWVIMDGRTELYDGSERWGPPSSFHEKRNELVVFPIIQSFDSFIYGWTNCLTS</sequence>
<name>A0A067KCP2_JATCU</name>
<gene>
    <name evidence="1" type="ORF">JCGZ_18582</name>
</gene>
<dbReference type="EMBL" id="KK914718">
    <property type="protein sequence ID" value="KDP30010.1"/>
    <property type="molecule type" value="Genomic_DNA"/>
</dbReference>
<proteinExistence type="predicted"/>
<accession>A0A067KCP2</accession>
<organism evidence="1 2">
    <name type="scientific">Jatropha curcas</name>
    <name type="common">Barbados nut</name>
    <dbReference type="NCBI Taxonomy" id="180498"/>
    <lineage>
        <taxon>Eukaryota</taxon>
        <taxon>Viridiplantae</taxon>
        <taxon>Streptophyta</taxon>
        <taxon>Embryophyta</taxon>
        <taxon>Tracheophyta</taxon>
        <taxon>Spermatophyta</taxon>
        <taxon>Magnoliopsida</taxon>
        <taxon>eudicotyledons</taxon>
        <taxon>Gunneridae</taxon>
        <taxon>Pentapetalae</taxon>
        <taxon>rosids</taxon>
        <taxon>fabids</taxon>
        <taxon>Malpighiales</taxon>
        <taxon>Euphorbiaceae</taxon>
        <taxon>Crotonoideae</taxon>
        <taxon>Jatropheae</taxon>
        <taxon>Jatropha</taxon>
    </lineage>
</organism>